<dbReference type="Pfam" id="PF02719">
    <property type="entry name" value="Polysacc_synt_2"/>
    <property type="match status" value="1"/>
</dbReference>
<dbReference type="CDD" id="cd05237">
    <property type="entry name" value="UDP_invert_4-6DH_SDR_e"/>
    <property type="match status" value="1"/>
</dbReference>
<evidence type="ECO:0000313" key="4">
    <source>
        <dbReference type="Proteomes" id="UP000308054"/>
    </source>
</evidence>
<comment type="similarity">
    <text evidence="1">Belongs to the polysaccharide synthase family.</text>
</comment>
<dbReference type="GO" id="GO:0016829">
    <property type="term" value="F:lyase activity"/>
    <property type="evidence" value="ECO:0007669"/>
    <property type="project" value="UniProtKB-KW"/>
</dbReference>
<dbReference type="OrthoDB" id="9803111at2"/>
<dbReference type="InterPro" id="IPR036291">
    <property type="entry name" value="NAD(P)-bd_dom_sf"/>
</dbReference>
<dbReference type="Gene3D" id="3.40.50.720">
    <property type="entry name" value="NAD(P)-binding Rossmann-like Domain"/>
    <property type="match status" value="1"/>
</dbReference>
<reference evidence="3 4" key="1">
    <citation type="journal article" date="2017" name="Int. J. Syst. Evol. Microbiol.">
        <title>Marinicauda algicola sp. nov., isolated from a marine red alga Rhodosorus marinus.</title>
        <authorList>
            <person name="Jeong S.E."/>
            <person name="Jeon S.H."/>
            <person name="Chun B.H."/>
            <person name="Kim D.W."/>
            <person name="Jeon C.O."/>
        </authorList>
    </citation>
    <scope>NUCLEOTIDE SEQUENCE [LARGE SCALE GENOMIC DNA]</scope>
    <source>
        <strain evidence="3 4">JCM 31718</strain>
    </source>
</reference>
<dbReference type="InterPro" id="IPR020025">
    <property type="entry name" value="PseB"/>
</dbReference>
<evidence type="ECO:0000259" key="2">
    <source>
        <dbReference type="Pfam" id="PF02719"/>
    </source>
</evidence>
<organism evidence="3 4">
    <name type="scientific">Marinicauda algicola</name>
    <dbReference type="NCBI Taxonomy" id="2029849"/>
    <lineage>
        <taxon>Bacteria</taxon>
        <taxon>Pseudomonadati</taxon>
        <taxon>Pseudomonadota</taxon>
        <taxon>Alphaproteobacteria</taxon>
        <taxon>Maricaulales</taxon>
        <taxon>Maricaulaceae</taxon>
        <taxon>Marinicauda</taxon>
    </lineage>
</organism>
<evidence type="ECO:0000313" key="3">
    <source>
        <dbReference type="EMBL" id="TGY87264.1"/>
    </source>
</evidence>
<dbReference type="RefSeq" id="WP_135997568.1">
    <property type="nucleotide sequence ID" value="NZ_CP071057.1"/>
</dbReference>
<keyword evidence="4" id="KW-1185">Reference proteome</keyword>
<sequence>MSQSAPRPEPTRPTRREDEVERLFIERDFRNPRFDLDGKTVLITGGTGSFGKRFVDMVIAEFKPKKLIIFSRDELKQYEMAQTFSPADYPFLRYFIGDVRDEERLEMAMRGVDVVIHAAALKHVPIAEYNPFECIKTNVMGAQNVVSAAIRRGVKHVCALSTDKAASPINLYGASKLASDKIFTAAQAMGGADGPVFSVVRYGNVVGSRGSVVPFFRKLVEDGADHLPITDERMTRFWITLTQGVNFVLSSMALAKGGEIFVPKIPSMRTTDLARTIAPNLPHRTIGIRPGEKLHELMIGTDDARSGVELEDRYAILPSYDRRTIEAWHADGARPLPDGFAYSSDTNPERLDARALQGLLRETFSG</sequence>
<name>A0A4S2GW88_9PROT</name>
<dbReference type="PANTHER" id="PTHR43318:SF2">
    <property type="entry name" value="UDP-N-ACETYLGLUCOSAMINE 4,6-DEHYDRATASE (INVERTING)"/>
    <property type="match status" value="1"/>
</dbReference>
<dbReference type="AlphaFoldDB" id="A0A4S2GW88"/>
<dbReference type="Proteomes" id="UP000308054">
    <property type="component" value="Unassembled WGS sequence"/>
</dbReference>
<proteinExistence type="inferred from homology"/>
<comment type="caution">
    <text evidence="3">The sequence shown here is derived from an EMBL/GenBank/DDBJ whole genome shotgun (WGS) entry which is preliminary data.</text>
</comment>
<protein>
    <submittedName>
        <fullName evidence="3">UDP-N-acetylglucosamine 4,6-dehydratase (Inverting)</fullName>
        <ecNumber evidence="3">4.2.1.115</ecNumber>
    </submittedName>
</protein>
<keyword evidence="3" id="KW-0456">Lyase</keyword>
<dbReference type="NCBIfam" id="TIGR03589">
    <property type="entry name" value="PseB"/>
    <property type="match status" value="1"/>
</dbReference>
<dbReference type="PANTHER" id="PTHR43318">
    <property type="entry name" value="UDP-N-ACETYLGLUCOSAMINE 4,6-DEHYDRATASE"/>
    <property type="match status" value="1"/>
</dbReference>
<gene>
    <name evidence="3" type="primary">pseB</name>
    <name evidence="3" type="ORF">E5163_16250</name>
</gene>
<evidence type="ECO:0000256" key="1">
    <source>
        <dbReference type="ARBA" id="ARBA00007430"/>
    </source>
</evidence>
<feature type="domain" description="Polysaccharide biosynthesis protein CapD-like" evidence="2">
    <location>
        <begin position="41"/>
        <end position="316"/>
    </location>
</feature>
<dbReference type="InterPro" id="IPR051203">
    <property type="entry name" value="Polysaccharide_Synthase-Rel"/>
</dbReference>
<dbReference type="EC" id="4.2.1.115" evidence="3"/>
<dbReference type="SUPFAM" id="SSF51735">
    <property type="entry name" value="NAD(P)-binding Rossmann-fold domains"/>
    <property type="match status" value="1"/>
</dbReference>
<accession>A0A4S2GW88</accession>
<dbReference type="EMBL" id="SRXW01000007">
    <property type="protein sequence ID" value="TGY87264.1"/>
    <property type="molecule type" value="Genomic_DNA"/>
</dbReference>
<dbReference type="InterPro" id="IPR003869">
    <property type="entry name" value="Polysac_CapD-like"/>
</dbReference>